<dbReference type="Proteomes" id="UP000827721">
    <property type="component" value="Unassembled WGS sequence"/>
</dbReference>
<proteinExistence type="predicted"/>
<evidence type="ECO:0000313" key="3">
    <source>
        <dbReference type="EMBL" id="KAH7547905.1"/>
    </source>
</evidence>
<reference evidence="3 4" key="1">
    <citation type="submission" date="2021-02" db="EMBL/GenBank/DDBJ databases">
        <title>Plant Genome Project.</title>
        <authorList>
            <person name="Zhang R.-G."/>
        </authorList>
    </citation>
    <scope>NUCLEOTIDE SEQUENCE [LARGE SCALE GENOMIC DNA]</scope>
    <source>
        <tissue evidence="3">Leaves</tissue>
    </source>
</reference>
<dbReference type="InterPro" id="IPR013766">
    <property type="entry name" value="Thioredoxin_domain"/>
</dbReference>
<evidence type="ECO:0000256" key="1">
    <source>
        <dbReference type="SAM" id="MobiDB-lite"/>
    </source>
</evidence>
<protein>
    <recommendedName>
        <fullName evidence="2">Thioredoxin domain-containing protein</fullName>
    </recommendedName>
</protein>
<evidence type="ECO:0000313" key="4">
    <source>
        <dbReference type="Proteomes" id="UP000827721"/>
    </source>
</evidence>
<dbReference type="PROSITE" id="PS51352">
    <property type="entry name" value="THIOREDOXIN_2"/>
    <property type="match status" value="1"/>
</dbReference>
<organism evidence="3 4">
    <name type="scientific">Xanthoceras sorbifolium</name>
    <dbReference type="NCBI Taxonomy" id="99658"/>
    <lineage>
        <taxon>Eukaryota</taxon>
        <taxon>Viridiplantae</taxon>
        <taxon>Streptophyta</taxon>
        <taxon>Embryophyta</taxon>
        <taxon>Tracheophyta</taxon>
        <taxon>Spermatophyta</taxon>
        <taxon>Magnoliopsida</taxon>
        <taxon>eudicotyledons</taxon>
        <taxon>Gunneridae</taxon>
        <taxon>Pentapetalae</taxon>
        <taxon>rosids</taxon>
        <taxon>malvids</taxon>
        <taxon>Sapindales</taxon>
        <taxon>Sapindaceae</taxon>
        <taxon>Xanthoceroideae</taxon>
        <taxon>Xanthoceras</taxon>
    </lineage>
</organism>
<dbReference type="EMBL" id="JAFEMO010000014">
    <property type="protein sequence ID" value="KAH7547905.1"/>
    <property type="molecule type" value="Genomic_DNA"/>
</dbReference>
<dbReference type="InterPro" id="IPR037490">
    <property type="entry name" value="WAP"/>
</dbReference>
<accession>A0ABQ8H3L6</accession>
<dbReference type="Pfam" id="PF00085">
    <property type="entry name" value="Thioredoxin"/>
    <property type="match status" value="1"/>
</dbReference>
<keyword evidence="4" id="KW-1185">Reference proteome</keyword>
<dbReference type="PANTHER" id="PTHR33883">
    <property type="entry name" value="WPP DOMAIN-ASSOCIATED PROTEIN"/>
    <property type="match status" value="1"/>
</dbReference>
<dbReference type="SUPFAM" id="SSF52833">
    <property type="entry name" value="Thioredoxin-like"/>
    <property type="match status" value="3"/>
</dbReference>
<dbReference type="InterPro" id="IPR036249">
    <property type="entry name" value="Thioredoxin-like_sf"/>
</dbReference>
<feature type="domain" description="Thioredoxin" evidence="2">
    <location>
        <begin position="1022"/>
        <end position="1165"/>
    </location>
</feature>
<comment type="caution">
    <text evidence="3">The sequence shown here is derived from an EMBL/GenBank/DDBJ whole genome shotgun (WGS) entry which is preliminary data.</text>
</comment>
<gene>
    <name evidence="3" type="ORF">JRO89_XS14G0035100</name>
</gene>
<dbReference type="Pfam" id="PF13848">
    <property type="entry name" value="Thioredoxin_6"/>
    <property type="match status" value="1"/>
</dbReference>
<dbReference type="PANTHER" id="PTHR33883:SF7">
    <property type="entry name" value="OS04G0521600 PROTEIN"/>
    <property type="match status" value="1"/>
</dbReference>
<dbReference type="CDD" id="cd02981">
    <property type="entry name" value="PDI_b_family"/>
    <property type="match status" value="1"/>
</dbReference>
<evidence type="ECO:0000259" key="2">
    <source>
        <dbReference type="PROSITE" id="PS51352"/>
    </source>
</evidence>
<dbReference type="CDD" id="cd02961">
    <property type="entry name" value="PDI_a_family"/>
    <property type="match status" value="1"/>
</dbReference>
<dbReference type="Gene3D" id="3.40.30.10">
    <property type="entry name" value="Glutaredoxin"/>
    <property type="match status" value="3"/>
</dbReference>
<feature type="region of interest" description="Disordered" evidence="1">
    <location>
        <begin position="325"/>
        <end position="349"/>
    </location>
</feature>
<sequence>MFLEKMNDLFGMLDGSLTTSITDSTMMWIVHYAMDKAHGKVKSNGGAFQRLNEISKFYELAVIQLEGCMRFVQEEADGGILESCHEKVLADLTEIRDRLLGRLEESELAILEKDRELLDRFENELKLRQALELKERELVYLNDRFKLQTTDNEGVAELKCVSGTEDRDGEFCELMHSVDQQVLNIKQQLEPDCSSLLLDNEERNRGGVDNKKIEQMGFDIHVLKETMDHAFGKMQDAIFLSELRPQEKKWRWTIEKETVAASIKGFLMDFKENFEVEMRKQEKQVSMGCLSEHMSHLIKEATCLRNELESLIELNDTQPQATKGYEPYVSSSHSNLERGIPPRARSLSEGDSIDSSIIFSSKVDEVGQTQLHGDEPEQDSSHVAKMIKSHESIIRRKSEELNWLKREILRERGCSSSSRREKNHVSLKGRIQDVIVKLDNLIDCNSKLVETFGEYGGDHQEEASPTKRMQESDAKYIENSGTNCLEDVWANMNTASVSHAVDDEQLHNEIRMLKQEKEDGNLLNTLMEETYATIYAGLISEFHTELHAYSLESLIKECAYEDFYKQMIIEWKEDVESNQIETETREEIYCIVCSETVNDFCSALNCALLNFQDEYTLREELSTVLFREMYEEWYANLQSYSTETLVREDISQIVFDEVIRDIVNAANYTLGQLQEANVPENLMYGSSFNTESCEIEEYSVREEVNMVFVRQVINEWKIEIDACNNESLIREEMHQFIIVETVKEACLSFMEAEAQKRDKSSENLLSADNALGSLEGGEDESLIQNLDIQNSALEEQNGNLDLVELEQTEVNEHEIFQESLNEDETTFPSVISEPEKAQERLAMSTMVLSELGSSLSTGFDDRERVRDQMTPTADIIHDGKSSFYQQNHNAEFYLNPSDSIFTAILEFPQVFENFEILAHQKLGNNLFRLAMLLSHRLDGVKHQLDSLDELVSSIQKRELLYKEAFIRRCQNLQKAETEVDLLGDQVDVLLRLLEKIYMTLHQHSPLLQQHFEERSVKLYQHVLYTPSPPDFPRNPDKLSNTRNVFDHQKKESLPVIDEKDVVILSEKNFSHFVAKNRYVMVVFYAPWCYWSKKLVPEYAAAATELKGTEVVLAKVDADKEKALANKYEVQGYPSLDFFVGGVDLEHYYYNRNREALVNYAKNKMTLDVYTITTTQQAKDVLMAESTVVLGFLQSTESHRKELVAASKMHTDVIFYQSDSADVAKVFQIDPEIKRPTLVLIEKMSQQFSQFDGPFTKSAISEFVSINKLPLVITFGPKTTPWIFNSPLKQLWLYDLTHDANKVKSTFKEAAKAFKGKLLFVYVEVDWRNFGRQIQDNIRVIGYHPQKAVAYRGNVINGNNYVMNGELNLTNIKSFAEKFMEDKLSS</sequence>
<name>A0ABQ8H3L6_9ROSI</name>